<proteinExistence type="predicted"/>
<sequence length="78" mass="8439">MAEKRFLTLADVAEVLNISSSQTYALVRSGELPAIQVGGRGQWRVEAHKLEEYISGAYERTAASIKESAAQVGDGNRS</sequence>
<accession>A0ABW4QB92</accession>
<evidence type="ECO:0000259" key="1">
    <source>
        <dbReference type="Pfam" id="PF12728"/>
    </source>
</evidence>
<keyword evidence="3" id="KW-1185">Reference proteome</keyword>
<reference evidence="3" key="1">
    <citation type="journal article" date="2019" name="Int. J. Syst. Evol. Microbiol.">
        <title>The Global Catalogue of Microorganisms (GCM) 10K type strain sequencing project: providing services to taxonomists for standard genome sequencing and annotation.</title>
        <authorList>
            <consortium name="The Broad Institute Genomics Platform"/>
            <consortium name="The Broad Institute Genome Sequencing Center for Infectious Disease"/>
            <person name="Wu L."/>
            <person name="Ma J."/>
        </authorList>
    </citation>
    <scope>NUCLEOTIDE SEQUENCE [LARGE SCALE GENOMIC DNA]</scope>
    <source>
        <strain evidence="3">JCM 11496</strain>
    </source>
</reference>
<gene>
    <name evidence="2" type="ORF">ACFSFX_15395</name>
</gene>
<feature type="domain" description="Helix-turn-helix" evidence="1">
    <location>
        <begin position="6"/>
        <end position="55"/>
    </location>
</feature>
<dbReference type="InterPro" id="IPR010093">
    <property type="entry name" value="SinI_DNA-bd"/>
</dbReference>
<protein>
    <submittedName>
        <fullName evidence="2">Helix-turn-helix domain-containing protein</fullName>
    </submittedName>
</protein>
<name>A0ABW4QB92_9MICC</name>
<dbReference type="EMBL" id="JBHUGA010000061">
    <property type="protein sequence ID" value="MFD1847975.1"/>
    <property type="molecule type" value="Genomic_DNA"/>
</dbReference>
<evidence type="ECO:0000313" key="2">
    <source>
        <dbReference type="EMBL" id="MFD1847975.1"/>
    </source>
</evidence>
<dbReference type="RefSeq" id="WP_343881214.1">
    <property type="nucleotide sequence ID" value="NZ_BAAAIJ010000056.1"/>
</dbReference>
<dbReference type="Pfam" id="PF12728">
    <property type="entry name" value="HTH_17"/>
    <property type="match status" value="1"/>
</dbReference>
<comment type="caution">
    <text evidence="2">The sequence shown here is derived from an EMBL/GenBank/DDBJ whole genome shotgun (WGS) entry which is preliminary data.</text>
</comment>
<dbReference type="InterPro" id="IPR041657">
    <property type="entry name" value="HTH_17"/>
</dbReference>
<dbReference type="NCBIfam" id="TIGR01764">
    <property type="entry name" value="excise"/>
    <property type="match status" value="1"/>
</dbReference>
<dbReference type="Proteomes" id="UP001597307">
    <property type="component" value="Unassembled WGS sequence"/>
</dbReference>
<organism evidence="2 3">
    <name type="scientific">Arthrobacter flavus</name>
    <dbReference type="NCBI Taxonomy" id="95172"/>
    <lineage>
        <taxon>Bacteria</taxon>
        <taxon>Bacillati</taxon>
        <taxon>Actinomycetota</taxon>
        <taxon>Actinomycetes</taxon>
        <taxon>Micrococcales</taxon>
        <taxon>Micrococcaceae</taxon>
        <taxon>Arthrobacter</taxon>
    </lineage>
</organism>
<evidence type="ECO:0000313" key="3">
    <source>
        <dbReference type="Proteomes" id="UP001597307"/>
    </source>
</evidence>